<dbReference type="Proteomes" id="UP001165405">
    <property type="component" value="Unassembled WGS sequence"/>
</dbReference>
<proteinExistence type="predicted"/>
<dbReference type="SMART" id="SM00530">
    <property type="entry name" value="HTH_XRE"/>
    <property type="match status" value="1"/>
</dbReference>
<keyword evidence="3" id="KW-1185">Reference proteome</keyword>
<dbReference type="CDD" id="cd00093">
    <property type="entry name" value="HTH_XRE"/>
    <property type="match status" value="1"/>
</dbReference>
<organism evidence="2 3">
    <name type="scientific">Antribacter soli</name>
    <dbReference type="NCBI Taxonomy" id="2910976"/>
    <lineage>
        <taxon>Bacteria</taxon>
        <taxon>Bacillati</taxon>
        <taxon>Actinomycetota</taxon>
        <taxon>Actinomycetes</taxon>
        <taxon>Micrococcales</taxon>
        <taxon>Promicromonosporaceae</taxon>
        <taxon>Antribacter</taxon>
    </lineage>
</organism>
<accession>A0AA41U837</accession>
<sequence>MPNPTERANHHLVSLLTARRLSPADLAQRVDVDPKTVDRWLHQGRKPHPGTATRVAETLGVTVDALWPRDSDATPVHSEIVALYPHRATSPPDLWLRLLKGAASEIALLGHAILFIPEQNPSSVDIMRRKAQDGARVRILLGDPDSPEAALRGKEEGVDSAVPERIRAALAYYQPLREEPTVEFRLHRTTLYNSIFVYDDDMLVTPHVFGAAGYLAPLLHLRHDPERDMFEMYRDSFERVWALAEPLTIPLKG</sequence>
<dbReference type="EMBL" id="JAKGSG010000036">
    <property type="protein sequence ID" value="MCF4122025.1"/>
    <property type="molecule type" value="Genomic_DNA"/>
</dbReference>
<dbReference type="PROSITE" id="PS50943">
    <property type="entry name" value="HTH_CROC1"/>
    <property type="match status" value="1"/>
</dbReference>
<evidence type="ECO:0000259" key="1">
    <source>
        <dbReference type="PROSITE" id="PS50943"/>
    </source>
</evidence>
<dbReference type="RefSeq" id="WP_236089822.1">
    <property type="nucleotide sequence ID" value="NZ_JAKGSG010000036.1"/>
</dbReference>
<name>A0AA41U837_9MICO</name>
<evidence type="ECO:0000313" key="3">
    <source>
        <dbReference type="Proteomes" id="UP001165405"/>
    </source>
</evidence>
<protein>
    <submittedName>
        <fullName evidence="2">Helix-turn-helix domain-containing protein</fullName>
    </submittedName>
</protein>
<dbReference type="Gene3D" id="1.10.260.40">
    <property type="entry name" value="lambda repressor-like DNA-binding domains"/>
    <property type="match status" value="1"/>
</dbReference>
<dbReference type="InterPro" id="IPR010982">
    <property type="entry name" value="Lambda_DNA-bd_dom_sf"/>
</dbReference>
<dbReference type="Pfam" id="PF01381">
    <property type="entry name" value="HTH_3"/>
    <property type="match status" value="1"/>
</dbReference>
<dbReference type="GO" id="GO:0003677">
    <property type="term" value="F:DNA binding"/>
    <property type="evidence" value="ECO:0007669"/>
    <property type="project" value="InterPro"/>
</dbReference>
<dbReference type="SUPFAM" id="SSF47413">
    <property type="entry name" value="lambda repressor-like DNA-binding domains"/>
    <property type="match status" value="1"/>
</dbReference>
<gene>
    <name evidence="2" type="ORF">L1785_13660</name>
</gene>
<evidence type="ECO:0000313" key="2">
    <source>
        <dbReference type="EMBL" id="MCF4122025.1"/>
    </source>
</evidence>
<dbReference type="InterPro" id="IPR001387">
    <property type="entry name" value="Cro/C1-type_HTH"/>
</dbReference>
<dbReference type="AlphaFoldDB" id="A0AA41U837"/>
<reference evidence="2" key="1">
    <citation type="submission" date="2022-01" db="EMBL/GenBank/DDBJ databases">
        <title>Antribacter sp. nov., isolated from Guizhou of China.</title>
        <authorList>
            <person name="Chengliang C."/>
            <person name="Ya Z."/>
        </authorList>
    </citation>
    <scope>NUCLEOTIDE SEQUENCE</scope>
    <source>
        <strain evidence="2">KLBMP 9083</strain>
    </source>
</reference>
<feature type="domain" description="HTH cro/C1-type" evidence="1">
    <location>
        <begin position="12"/>
        <end position="66"/>
    </location>
</feature>
<comment type="caution">
    <text evidence="2">The sequence shown here is derived from an EMBL/GenBank/DDBJ whole genome shotgun (WGS) entry which is preliminary data.</text>
</comment>